<gene>
    <name evidence="1" type="ORF">BDN72DRAFT_865710</name>
</gene>
<reference evidence="1 2" key="1">
    <citation type="journal article" date="2019" name="Nat. Ecol. Evol.">
        <title>Megaphylogeny resolves global patterns of mushroom evolution.</title>
        <authorList>
            <person name="Varga T."/>
            <person name="Krizsan K."/>
            <person name="Foldi C."/>
            <person name="Dima B."/>
            <person name="Sanchez-Garcia M."/>
            <person name="Sanchez-Ramirez S."/>
            <person name="Szollosi G.J."/>
            <person name="Szarkandi J.G."/>
            <person name="Papp V."/>
            <person name="Albert L."/>
            <person name="Andreopoulos W."/>
            <person name="Angelini C."/>
            <person name="Antonin V."/>
            <person name="Barry K.W."/>
            <person name="Bougher N.L."/>
            <person name="Buchanan P."/>
            <person name="Buyck B."/>
            <person name="Bense V."/>
            <person name="Catcheside P."/>
            <person name="Chovatia M."/>
            <person name="Cooper J."/>
            <person name="Damon W."/>
            <person name="Desjardin D."/>
            <person name="Finy P."/>
            <person name="Geml J."/>
            <person name="Haridas S."/>
            <person name="Hughes K."/>
            <person name="Justo A."/>
            <person name="Karasinski D."/>
            <person name="Kautmanova I."/>
            <person name="Kiss B."/>
            <person name="Kocsube S."/>
            <person name="Kotiranta H."/>
            <person name="LaButti K.M."/>
            <person name="Lechner B.E."/>
            <person name="Liimatainen K."/>
            <person name="Lipzen A."/>
            <person name="Lukacs Z."/>
            <person name="Mihaltcheva S."/>
            <person name="Morgado L.N."/>
            <person name="Niskanen T."/>
            <person name="Noordeloos M.E."/>
            <person name="Ohm R.A."/>
            <person name="Ortiz-Santana B."/>
            <person name="Ovrebo C."/>
            <person name="Racz N."/>
            <person name="Riley R."/>
            <person name="Savchenko A."/>
            <person name="Shiryaev A."/>
            <person name="Soop K."/>
            <person name="Spirin V."/>
            <person name="Szebenyi C."/>
            <person name="Tomsovsky M."/>
            <person name="Tulloss R.E."/>
            <person name="Uehling J."/>
            <person name="Grigoriev I.V."/>
            <person name="Vagvolgyi C."/>
            <person name="Papp T."/>
            <person name="Martin F.M."/>
            <person name="Miettinen O."/>
            <person name="Hibbett D.S."/>
            <person name="Nagy L.G."/>
        </authorList>
    </citation>
    <scope>NUCLEOTIDE SEQUENCE [LARGE SCALE GENOMIC DNA]</scope>
    <source>
        <strain evidence="1 2">NL-1719</strain>
    </source>
</reference>
<dbReference type="EMBL" id="ML209219">
    <property type="protein sequence ID" value="TFK58726.1"/>
    <property type="molecule type" value="Genomic_DNA"/>
</dbReference>
<keyword evidence="2" id="KW-1185">Reference proteome</keyword>
<name>A0ACD2ZZ97_9AGAR</name>
<organism evidence="1 2">
    <name type="scientific">Pluteus cervinus</name>
    <dbReference type="NCBI Taxonomy" id="181527"/>
    <lineage>
        <taxon>Eukaryota</taxon>
        <taxon>Fungi</taxon>
        <taxon>Dikarya</taxon>
        <taxon>Basidiomycota</taxon>
        <taxon>Agaricomycotina</taxon>
        <taxon>Agaricomycetes</taxon>
        <taxon>Agaricomycetidae</taxon>
        <taxon>Agaricales</taxon>
        <taxon>Pluteineae</taxon>
        <taxon>Pluteaceae</taxon>
        <taxon>Pluteus</taxon>
    </lineage>
</organism>
<accession>A0ACD2ZZ97</accession>
<proteinExistence type="predicted"/>
<evidence type="ECO:0000313" key="2">
    <source>
        <dbReference type="Proteomes" id="UP000308600"/>
    </source>
</evidence>
<protein>
    <submittedName>
        <fullName evidence="1">Uncharacterized protein</fullName>
    </submittedName>
</protein>
<sequence>MADIVPDSFSHLIPLFDAVPDGSNFTELKSLSTHKRYSLVTEFHRAYVNSASLWPVTSENPLVRGMAKTAAAAARSFRPAERESDWEAWMRQTREYEHFYKEELRRKKPGEHEEATKEHIRRKGIDENPDYDTEENASEGVEEGSPVVKRRRINRRTISRHQEKSDSSESEHEPLGKHHTSQSPKVTKPRRKKYKPKNVVKVDGGQVVINPRPMSPEFQGKDPIKDDQMNILYLRSLLSTERAPGTTDAAVAVINPDKYLGWCAGCVDSTRDECGFVKWGQRCEGCARMNKTGCIYSLPSRERAFRRDTMNILGSTGPMNIKRIVEDIRELQLQAHTTMALFKHSHTLIVNKQRELACLAREIYKEGPETVKEALGDVDVQNFYLALKESVQASKVDLKQNELEDMRKLLEAVVGTLEIKREEEVKTEAH</sequence>
<evidence type="ECO:0000313" key="1">
    <source>
        <dbReference type="EMBL" id="TFK58726.1"/>
    </source>
</evidence>
<dbReference type="Proteomes" id="UP000308600">
    <property type="component" value="Unassembled WGS sequence"/>
</dbReference>